<sequence>MRFGVAGVFVVLFMLYVPFLRRQCNYFPWFDRVGEGIQYFSGETKILNKKGQLIDATVENLLANNYIRQIK</sequence>
<gene>
    <name evidence="1" type="ORF">HCA46_10490</name>
</gene>
<dbReference type="RefSeq" id="WP_185495175.1">
    <property type="nucleotide sequence ID" value="NZ_JAARUV010000003.1"/>
</dbReference>
<dbReference type="Proteomes" id="UP000547643">
    <property type="component" value="Unassembled WGS sequence"/>
</dbReference>
<organism evidence="1 2">
    <name type="scientific">Listeria booriae</name>
    <dbReference type="NCBI Taxonomy" id="1552123"/>
    <lineage>
        <taxon>Bacteria</taxon>
        <taxon>Bacillati</taxon>
        <taxon>Bacillota</taxon>
        <taxon>Bacilli</taxon>
        <taxon>Bacillales</taxon>
        <taxon>Listeriaceae</taxon>
        <taxon>Listeria</taxon>
    </lineage>
</organism>
<comment type="caution">
    <text evidence="1">The sequence shown here is derived from an EMBL/GenBank/DDBJ whole genome shotgun (WGS) entry which is preliminary data.</text>
</comment>
<name>A0A7X0XRA3_9LIST</name>
<accession>A0A7X0XRA3</accession>
<protein>
    <submittedName>
        <fullName evidence="1">TNT domain-containing protein</fullName>
    </submittedName>
</protein>
<evidence type="ECO:0000313" key="1">
    <source>
        <dbReference type="EMBL" id="MBC1779265.1"/>
    </source>
</evidence>
<proteinExistence type="predicted"/>
<reference evidence="1 2" key="1">
    <citation type="submission" date="2020-03" db="EMBL/GenBank/DDBJ databases">
        <title>Soil Listeria distribution.</title>
        <authorList>
            <person name="Liao J."/>
            <person name="Wiedmann M."/>
        </authorList>
    </citation>
    <scope>NUCLEOTIDE SEQUENCE [LARGE SCALE GENOMIC DNA]</scope>
    <source>
        <strain evidence="1 2">FSL L7-1017</strain>
    </source>
</reference>
<dbReference type="EMBL" id="JAARUV010000003">
    <property type="protein sequence ID" value="MBC1779265.1"/>
    <property type="molecule type" value="Genomic_DNA"/>
</dbReference>
<evidence type="ECO:0000313" key="2">
    <source>
        <dbReference type="Proteomes" id="UP000547643"/>
    </source>
</evidence>
<dbReference type="AlphaFoldDB" id="A0A7X0XRA3"/>